<protein>
    <submittedName>
        <fullName evidence="1">Arylsulfatase A</fullName>
    </submittedName>
</protein>
<organism evidence="1">
    <name type="scientific">gut metagenome</name>
    <dbReference type="NCBI Taxonomy" id="749906"/>
    <lineage>
        <taxon>unclassified sequences</taxon>
        <taxon>metagenomes</taxon>
        <taxon>organismal metagenomes</taxon>
    </lineage>
</organism>
<comment type="caution">
    <text evidence="1">The sequence shown here is derived from an EMBL/GenBank/DDBJ whole genome shotgun (WGS) entry which is preliminary data.</text>
</comment>
<name>J9GNG3_9ZZZZ</name>
<dbReference type="InterPro" id="IPR017850">
    <property type="entry name" value="Alkaline_phosphatase_core_sf"/>
</dbReference>
<accession>J9GNG3</accession>
<reference evidence="1" key="1">
    <citation type="journal article" date="2012" name="PLoS ONE">
        <title>Gene sets for utilization of primary and secondary nutrition supplies in the distal gut of endangered iberian lynx.</title>
        <authorList>
            <person name="Alcaide M."/>
            <person name="Messina E."/>
            <person name="Richter M."/>
            <person name="Bargiela R."/>
            <person name="Peplies J."/>
            <person name="Huws S.A."/>
            <person name="Newbold C.J."/>
            <person name="Golyshin P.N."/>
            <person name="Simon M.A."/>
            <person name="Lopez G."/>
            <person name="Yakimov M.M."/>
            <person name="Ferrer M."/>
        </authorList>
    </citation>
    <scope>NUCLEOTIDE SEQUENCE</scope>
</reference>
<dbReference type="Gene3D" id="3.30.1120.10">
    <property type="match status" value="1"/>
</dbReference>
<evidence type="ECO:0000313" key="1">
    <source>
        <dbReference type="EMBL" id="EJX09627.1"/>
    </source>
</evidence>
<proteinExistence type="predicted"/>
<gene>
    <name evidence="1" type="ORF">EVA_02260</name>
</gene>
<dbReference type="EMBL" id="AMCI01000349">
    <property type="protein sequence ID" value="EJX09627.1"/>
    <property type="molecule type" value="Genomic_DNA"/>
</dbReference>
<dbReference type="SUPFAM" id="SSF53649">
    <property type="entry name" value="Alkaline phosphatase-like"/>
    <property type="match status" value="1"/>
</dbReference>
<dbReference type="AlphaFoldDB" id="J9GNG3"/>
<sequence>MTSNRSLTLRTQHYKYIAPSNGSPMITWGPKIETGYKAVPQIFDLSKSSYEEHNIAPQRPKLLKRMQKMLGEIRSGK</sequence>